<keyword evidence="1" id="KW-1133">Transmembrane helix</keyword>
<sequence>MEITRKQFHANNTRVLLAGFLLGTFIGLLFGIGLS</sequence>
<organism evidence="2">
    <name type="scientific">Vibrio sp. 23023</name>
    <dbReference type="NCBI Taxonomy" id="452803"/>
    <lineage>
        <taxon>Bacteria</taxon>
        <taxon>Pseudomonadati</taxon>
        <taxon>Pseudomonadota</taxon>
        <taxon>Gammaproteobacteria</taxon>
        <taxon>Vibrionales</taxon>
        <taxon>Vibrionaceae</taxon>
        <taxon>Vibrio</taxon>
    </lineage>
</organism>
<dbReference type="AlphaFoldDB" id="A9M4Q9"/>
<reference evidence="2" key="1">
    <citation type="journal article" date="2007" name="Appl. Environ. Microbiol.">
        <title>Sequence characterization and comparative analysis of three plasmids isolated from environmental Vibrio spp.</title>
        <authorList>
            <person name="Hazen T.H."/>
            <person name="Wu D."/>
            <person name="Eisen J.A."/>
            <person name="Sobecky P.A."/>
        </authorList>
    </citation>
    <scope>NUCLEOTIDE SEQUENCE [LARGE SCALE GENOMIC DNA]</scope>
    <source>
        <strain evidence="2">23023</strain>
        <plasmid evidence="2">p23023</plasmid>
    </source>
</reference>
<accession>A9M4Q9</accession>
<evidence type="ECO:0000256" key="1">
    <source>
        <dbReference type="SAM" id="Phobius"/>
    </source>
</evidence>
<feature type="transmembrane region" description="Helical" evidence="1">
    <location>
        <begin position="15"/>
        <end position="34"/>
    </location>
</feature>
<protein>
    <submittedName>
        <fullName evidence="2">Uncharacterized protein</fullName>
    </submittedName>
</protein>
<dbReference type="EMBL" id="CP000755">
    <property type="protein sequence ID" value="ABX76991.1"/>
    <property type="molecule type" value="Genomic_DNA"/>
</dbReference>
<evidence type="ECO:0000313" key="2">
    <source>
        <dbReference type="EMBL" id="ABX76991.1"/>
    </source>
</evidence>
<keyword evidence="1" id="KW-0472">Membrane</keyword>
<keyword evidence="1" id="KW-0812">Transmembrane</keyword>
<gene>
    <name evidence="2" type="ORF">BMSA_0041</name>
</gene>
<keyword evidence="2" id="KW-0614">Plasmid</keyword>
<geneLocation type="plasmid" evidence="2">
    <name>p23023</name>
</geneLocation>
<name>A9M4Q9_9VIBR</name>
<proteinExistence type="predicted"/>